<feature type="signal peptide" evidence="1">
    <location>
        <begin position="1"/>
        <end position="19"/>
    </location>
</feature>
<dbReference type="Pfam" id="PF17168">
    <property type="entry name" value="DUF5127"/>
    <property type="match status" value="1"/>
</dbReference>
<comment type="caution">
    <text evidence="4">The sequence shown here is derived from an EMBL/GenBank/DDBJ whole genome shotgun (WGS) entry which is preliminary data.</text>
</comment>
<keyword evidence="1" id="KW-0732">Signal</keyword>
<dbReference type="InterPro" id="IPR032514">
    <property type="entry name" value="GtaA_central"/>
</dbReference>
<name>A0A9P5X5T9_9AGAR</name>
<protein>
    <recommendedName>
        <fullName evidence="6">DUF1793-domain-containing protein</fullName>
    </recommendedName>
</protein>
<reference evidence="4" key="1">
    <citation type="submission" date="2020-11" db="EMBL/GenBank/DDBJ databases">
        <authorList>
            <consortium name="DOE Joint Genome Institute"/>
            <person name="Ahrendt S."/>
            <person name="Riley R."/>
            <person name="Andreopoulos W."/>
            <person name="Labutti K."/>
            <person name="Pangilinan J."/>
            <person name="Ruiz-Duenas F.J."/>
            <person name="Barrasa J.M."/>
            <person name="Sanchez-Garcia M."/>
            <person name="Camarero S."/>
            <person name="Miyauchi S."/>
            <person name="Serrano A."/>
            <person name="Linde D."/>
            <person name="Babiker R."/>
            <person name="Drula E."/>
            <person name="Ayuso-Fernandez I."/>
            <person name="Pacheco R."/>
            <person name="Padilla G."/>
            <person name="Ferreira P."/>
            <person name="Barriuso J."/>
            <person name="Kellner H."/>
            <person name="Castanera R."/>
            <person name="Alfaro M."/>
            <person name="Ramirez L."/>
            <person name="Pisabarro A.G."/>
            <person name="Kuo A."/>
            <person name="Tritt A."/>
            <person name="Lipzen A."/>
            <person name="He G."/>
            <person name="Yan M."/>
            <person name="Ng V."/>
            <person name="Cullen D."/>
            <person name="Martin F."/>
            <person name="Rosso M.-N."/>
            <person name="Henrissat B."/>
            <person name="Hibbett D."/>
            <person name="Martinez A.T."/>
            <person name="Grigoriev I.V."/>
        </authorList>
    </citation>
    <scope>NUCLEOTIDE SEQUENCE</scope>
    <source>
        <strain evidence="4">MF-IS2</strain>
    </source>
</reference>
<dbReference type="InterPro" id="IPR033433">
    <property type="entry name" value="GtaA_N"/>
</dbReference>
<organism evidence="4 5">
    <name type="scientific">Macrolepiota fuliginosa MF-IS2</name>
    <dbReference type="NCBI Taxonomy" id="1400762"/>
    <lineage>
        <taxon>Eukaryota</taxon>
        <taxon>Fungi</taxon>
        <taxon>Dikarya</taxon>
        <taxon>Basidiomycota</taxon>
        <taxon>Agaricomycotina</taxon>
        <taxon>Agaricomycetes</taxon>
        <taxon>Agaricomycetidae</taxon>
        <taxon>Agaricales</taxon>
        <taxon>Agaricineae</taxon>
        <taxon>Agaricaceae</taxon>
        <taxon>Macrolepiota</taxon>
    </lineage>
</organism>
<dbReference type="PANTHER" id="PTHR31987">
    <property type="entry name" value="GLUTAMINASE A-RELATED"/>
    <property type="match status" value="1"/>
</dbReference>
<dbReference type="AlphaFoldDB" id="A0A9P5X5T9"/>
<evidence type="ECO:0000313" key="4">
    <source>
        <dbReference type="EMBL" id="KAF9445099.1"/>
    </source>
</evidence>
<evidence type="ECO:0000313" key="5">
    <source>
        <dbReference type="Proteomes" id="UP000807342"/>
    </source>
</evidence>
<dbReference type="OrthoDB" id="3918848at2759"/>
<dbReference type="Proteomes" id="UP000807342">
    <property type="component" value="Unassembled WGS sequence"/>
</dbReference>
<gene>
    <name evidence="4" type="ORF">P691DRAFT_833489</name>
</gene>
<dbReference type="InterPro" id="IPR052743">
    <property type="entry name" value="Glutaminase_GtaA"/>
</dbReference>
<proteinExistence type="predicted"/>
<keyword evidence="5" id="KW-1185">Reference proteome</keyword>
<sequence length="691" mass="75849">MFSRPFLQILLLCTQLASANSPIQLGFIPLAVKTPYLHAWVTNSHGSSPAQQMSQTFFNTNGPLGWSGMIRVDNQAFQWMGVFPINNATTVLNEVTPTKSVFRLQAGLMQFNVTFFTPIEPTDYVRQSIPFSYMFLDGFAATDSQPHNIQIYTDITAQWVTRDNTQVVMWNTTETGTMVYHNVTRKTPPLTANTNDFAEDSVVYYAMAKRPGLTWQTGPHVNCRGGFAANGTLPNTRDVDFRRVTQNSPVFAFSVNLGAVSPDSQPDPVVVALGLVRDPLVTFATESLTQNRSGYYWSAYTSIDQVVNAFINDFSGARERNAGLDNKILSAASAISNEYAGILSLVTRQIFAAMDITIPSAQPGQFNNSDVKIFMKDMGVSLRTNPVEVIYGAFPALLYFNPSLAKDLLLPLLEFQSSFLYGNPYAAPDLGTKYPTIPGNTSNTHSLAVESCGNMLIMAYAHAAKSGDGSLLSRYYTILQGWADFLVDNSLYPSDFVTADGLNNANMSNLAIKGILGVYSMAKINEAIKVSNNTFMDRTKQLITDWKRFAVTNDHIDSVYGQSTSWGLMYNLFPAIWLNTGLIENNTLTLQAGYYEKQFGNMPSSNFGLSLDSSRPGVASPHWTLMTAATIPDNLATVRNQLIKSIYLESFRLGVVFPLPVTYNPSTGIHISGSGSAIQGASFGMLALRSV</sequence>
<feature type="domain" description="Glutaminase A N-terminal" evidence="3">
    <location>
        <begin position="98"/>
        <end position="330"/>
    </location>
</feature>
<evidence type="ECO:0000259" key="3">
    <source>
        <dbReference type="Pfam" id="PF17168"/>
    </source>
</evidence>
<feature type="domain" description="Glutaminase A central" evidence="2">
    <location>
        <begin position="336"/>
        <end position="683"/>
    </location>
</feature>
<dbReference type="InterPro" id="IPR008928">
    <property type="entry name" value="6-hairpin_glycosidase_sf"/>
</dbReference>
<dbReference type="SUPFAM" id="SSF48208">
    <property type="entry name" value="Six-hairpin glycosidases"/>
    <property type="match status" value="1"/>
</dbReference>
<dbReference type="GO" id="GO:0005975">
    <property type="term" value="P:carbohydrate metabolic process"/>
    <property type="evidence" value="ECO:0007669"/>
    <property type="project" value="InterPro"/>
</dbReference>
<dbReference type="EMBL" id="MU151325">
    <property type="protein sequence ID" value="KAF9445099.1"/>
    <property type="molecule type" value="Genomic_DNA"/>
</dbReference>
<dbReference type="PANTHER" id="PTHR31987:SF1">
    <property type="entry name" value="GLUTAMINASE A"/>
    <property type="match status" value="1"/>
</dbReference>
<dbReference type="Pfam" id="PF16335">
    <property type="entry name" value="GtaA_6_Hairpin"/>
    <property type="match status" value="1"/>
</dbReference>
<feature type="chain" id="PRO_5040140770" description="DUF1793-domain-containing protein" evidence="1">
    <location>
        <begin position="20"/>
        <end position="691"/>
    </location>
</feature>
<accession>A0A9P5X5T9</accession>
<evidence type="ECO:0000256" key="1">
    <source>
        <dbReference type="SAM" id="SignalP"/>
    </source>
</evidence>
<evidence type="ECO:0000259" key="2">
    <source>
        <dbReference type="Pfam" id="PF16335"/>
    </source>
</evidence>
<evidence type="ECO:0008006" key="6">
    <source>
        <dbReference type="Google" id="ProtNLM"/>
    </source>
</evidence>